<keyword evidence="4" id="KW-1185">Reference proteome</keyword>
<dbReference type="SUPFAM" id="SSF52129">
    <property type="entry name" value="Caspase-like"/>
    <property type="match status" value="1"/>
</dbReference>
<dbReference type="GO" id="GO:0006508">
    <property type="term" value="P:proteolysis"/>
    <property type="evidence" value="ECO:0007669"/>
    <property type="project" value="InterPro"/>
</dbReference>
<geneLocation type="plasmid" evidence="4">
    <name>pcme4a9ii</name>
</geneLocation>
<accession>A0A217EYV9</accession>
<evidence type="ECO:0000313" key="3">
    <source>
        <dbReference type="EMBL" id="ARU18318.1"/>
    </source>
</evidence>
<evidence type="ECO:0000313" key="4">
    <source>
        <dbReference type="Proteomes" id="UP000195807"/>
    </source>
</evidence>
<evidence type="ECO:0000259" key="2">
    <source>
        <dbReference type="PROSITE" id="PS50208"/>
    </source>
</evidence>
<protein>
    <submittedName>
        <fullName evidence="3">Peptidase C14</fullName>
    </submittedName>
</protein>
<feature type="domain" description="Caspase family p20" evidence="2">
    <location>
        <begin position="7"/>
        <end position="133"/>
    </location>
</feature>
<name>A0A217EYV9_9SPHN</name>
<dbReference type="AlphaFoldDB" id="A0A217EYV9"/>
<dbReference type="GO" id="GO:0004197">
    <property type="term" value="F:cysteine-type endopeptidase activity"/>
    <property type="evidence" value="ECO:0007669"/>
    <property type="project" value="InterPro"/>
</dbReference>
<dbReference type="Pfam" id="PF00656">
    <property type="entry name" value="Peptidase_C14"/>
    <property type="match status" value="1"/>
</dbReference>
<dbReference type="EMBL" id="CP019604">
    <property type="protein sequence ID" value="ARU18318.1"/>
    <property type="molecule type" value="Genomic_DNA"/>
</dbReference>
<evidence type="ECO:0000256" key="1">
    <source>
        <dbReference type="ARBA" id="ARBA00010134"/>
    </source>
</evidence>
<organism evidence="3 4">
    <name type="scientific">Croceicoccus marinus</name>
    <dbReference type="NCBI Taxonomy" id="450378"/>
    <lineage>
        <taxon>Bacteria</taxon>
        <taxon>Pseudomonadati</taxon>
        <taxon>Pseudomonadota</taxon>
        <taxon>Alphaproteobacteria</taxon>
        <taxon>Sphingomonadales</taxon>
        <taxon>Erythrobacteraceae</taxon>
        <taxon>Croceicoccus</taxon>
    </lineage>
</organism>
<gene>
    <name evidence="3" type="ORF">A9D14_18365</name>
</gene>
<dbReference type="InterPro" id="IPR001309">
    <property type="entry name" value="Pept_C14_p20"/>
</dbReference>
<keyword evidence="3" id="KW-0614">Plasmid</keyword>
<dbReference type="InterPro" id="IPR015917">
    <property type="entry name" value="Pept_C14A"/>
</dbReference>
<dbReference type="PANTHER" id="PTHR22576">
    <property type="entry name" value="MUCOSA ASSOCIATED LYMPHOID TISSUE LYMPHOMA TRANSLOCATION PROTEIN 1/PARACASPASE"/>
    <property type="match status" value="1"/>
</dbReference>
<dbReference type="PANTHER" id="PTHR22576:SF37">
    <property type="entry name" value="MUCOSA-ASSOCIATED LYMPHOID TISSUE LYMPHOMA TRANSLOCATION PROTEIN 1"/>
    <property type="match status" value="1"/>
</dbReference>
<reference evidence="3 4" key="1">
    <citation type="submission" date="2017-01" db="EMBL/GenBank/DDBJ databases">
        <title>Complete genome sequence of esterase-producing bacterium Croceicoccus marinus E4A9.</title>
        <authorList>
            <person name="Wu Y.-H."/>
            <person name="Cheng H."/>
            <person name="Xu L."/>
            <person name="Huo Y.-Y."/>
            <person name="Wang C.-S."/>
            <person name="Xu X.-W."/>
        </authorList>
    </citation>
    <scope>NUCLEOTIDE SEQUENCE [LARGE SCALE GENOMIC DNA]</scope>
    <source>
        <strain evidence="3 4">E4A9</strain>
        <plasmid evidence="4">Plasmid pcme4a9ii</plasmid>
    </source>
</reference>
<dbReference type="InterPro" id="IPR052039">
    <property type="entry name" value="Caspase-related_regulators"/>
</dbReference>
<dbReference type="PROSITE" id="PS50208">
    <property type="entry name" value="CASPASE_P20"/>
    <property type="match status" value="1"/>
</dbReference>
<dbReference type="Gene3D" id="3.40.50.1460">
    <property type="match status" value="1"/>
</dbReference>
<proteinExistence type="inferred from homology"/>
<comment type="similarity">
    <text evidence="1">Belongs to the peptidase C14A family.</text>
</comment>
<dbReference type="Proteomes" id="UP000195807">
    <property type="component" value="Plasmid pCME4A9II"/>
</dbReference>
<dbReference type="SMART" id="SM00115">
    <property type="entry name" value="CASc"/>
    <property type="match status" value="1"/>
</dbReference>
<sequence length="483" mass="53126">MSRSLSALVIGNAKYAHASKLKNPGHDAEDVAEVLERCGFDVTLLNDATHRQMDKTLKRFKATLADQDVGLFFFAGHGFQIDGDNYLAAVDTEVEDEIDAKHSSLSLNRVIAQMEKTDTSTNIIILDACRDNPFERSWHRGVARGLAAVYAPRGTMIAFSTSPGQFADDGKGRNGAYTAALLEHIDAQDCSIEAMFKRVRNTLSAATSGKQISWEHTSLAGEFYFNLGIAKLITEYGPTALSDALFVLDEARTSHKAIKKLKSLTWPTQNPAIDTLKGPVLAKFATDSLFVLGRNIYQSACGHSNSAVGFINAFADRTTAVPGVKRKALLDGMLFEIFFDSAGEVRDDPKDDKFNEVFALQKHKEFADSFAFISRCLLPEIGRFHVLPGKEQPTAVDVTLDAKADNAVKKIFVGGANVLGSVDADFKEGDKIVHRTLDRDDFEDWIARQLVIPRRLLTFSYGKPAKGIASVRFPYGWSCRMPT</sequence>
<dbReference type="InterPro" id="IPR029030">
    <property type="entry name" value="Caspase-like_dom_sf"/>
</dbReference>
<dbReference type="KEGG" id="cman:A9D14_18365"/>
<dbReference type="OrthoDB" id="174027at2"/>
<dbReference type="InterPro" id="IPR011600">
    <property type="entry name" value="Pept_C14_caspase"/>
</dbReference>